<accession>A0ABN9TZY2</accession>
<evidence type="ECO:0000313" key="4">
    <source>
        <dbReference type="Proteomes" id="UP001189429"/>
    </source>
</evidence>
<evidence type="ECO:0000256" key="2">
    <source>
        <dbReference type="SAM" id="MobiDB-lite"/>
    </source>
</evidence>
<dbReference type="InterPro" id="IPR011992">
    <property type="entry name" value="EF-hand-dom_pair"/>
</dbReference>
<feature type="coiled-coil region" evidence="1">
    <location>
        <begin position="214"/>
        <end position="248"/>
    </location>
</feature>
<reference evidence="3" key="1">
    <citation type="submission" date="2023-10" db="EMBL/GenBank/DDBJ databases">
        <authorList>
            <person name="Chen Y."/>
            <person name="Shah S."/>
            <person name="Dougan E. K."/>
            <person name="Thang M."/>
            <person name="Chan C."/>
        </authorList>
    </citation>
    <scope>NUCLEOTIDE SEQUENCE [LARGE SCALE GENOMIC DNA]</scope>
</reference>
<gene>
    <name evidence="3" type="ORF">PCOR1329_LOCUS43942</name>
</gene>
<dbReference type="SUPFAM" id="SSF47473">
    <property type="entry name" value="EF-hand"/>
    <property type="match status" value="1"/>
</dbReference>
<keyword evidence="4" id="KW-1185">Reference proteome</keyword>
<comment type="caution">
    <text evidence="3">The sequence shown here is derived from an EMBL/GenBank/DDBJ whole genome shotgun (WGS) entry which is preliminary data.</text>
</comment>
<protein>
    <recommendedName>
        <fullName evidence="5">EF-hand domain-containing protein</fullName>
    </recommendedName>
</protein>
<keyword evidence="1" id="KW-0175">Coiled coil</keyword>
<evidence type="ECO:0008006" key="5">
    <source>
        <dbReference type="Google" id="ProtNLM"/>
    </source>
</evidence>
<feature type="coiled-coil region" evidence="1">
    <location>
        <begin position="136"/>
        <end position="172"/>
    </location>
</feature>
<dbReference type="EMBL" id="CAUYUJ010015282">
    <property type="protein sequence ID" value="CAK0851953.1"/>
    <property type="molecule type" value="Genomic_DNA"/>
</dbReference>
<feature type="region of interest" description="Disordered" evidence="2">
    <location>
        <begin position="386"/>
        <end position="481"/>
    </location>
</feature>
<proteinExistence type="predicted"/>
<evidence type="ECO:0000256" key="1">
    <source>
        <dbReference type="SAM" id="Coils"/>
    </source>
</evidence>
<organism evidence="3 4">
    <name type="scientific">Prorocentrum cordatum</name>
    <dbReference type="NCBI Taxonomy" id="2364126"/>
    <lineage>
        <taxon>Eukaryota</taxon>
        <taxon>Sar</taxon>
        <taxon>Alveolata</taxon>
        <taxon>Dinophyceae</taxon>
        <taxon>Prorocentrales</taxon>
        <taxon>Prorocentraceae</taxon>
        <taxon>Prorocentrum</taxon>
    </lineage>
</organism>
<name>A0ABN9TZY2_9DINO</name>
<feature type="compositionally biased region" description="Basic and acidic residues" evidence="2">
    <location>
        <begin position="389"/>
        <end position="463"/>
    </location>
</feature>
<evidence type="ECO:0000313" key="3">
    <source>
        <dbReference type="EMBL" id="CAK0851953.1"/>
    </source>
</evidence>
<sequence length="650" mass="72600">MAACSATASFITENKPAIMEAEGMREESEQILVVVQQRVQGAVQQVMEATQRAREIKEAVSKGIVAKKRGRIQESIFKKYNSKKDGHLSLDDVKAYAKGECNFEIPQANLDRIYRQLVESNGGVYLRDFFLLRTTIGIARDEVAGNERQAKRLEEERIRKEEEERIKNLVIEKKGELKPQVEELLEALGAFGPKVTVSDQTAAKLSEGAQEMGNEQLRTNSIELDTTIKELRAELGELQKRIEKLNAASGEFPELMDAMRLELTKLTSHADVYDWRLQKSGGIASEGSKLARQRALIEQDAFRTEVATKLRICVENQGKKAEELFKIIAKDAQYISAKDIQEFLTQNQCEIDPDMLCIALQSIENHPETQTESAIAPAMPELPALKDGNQAEEKDKKEDGKPAEEKTTEEKPAEEKPAEEKAAEDKPAEEKPAEEKPAEEKSAEDKSVEEKPADEKPADEKQAAEAPPVGGKTPEATKARIHQMKISEDDFTRFLRVYYKVVKTIVLSDSLYIEQSKQIRRMEVGEVMEVSQGPTMDPSIGIYRILGRALMDGVTGWATIAGNQGATFLMPGLSLFKVKKEIVLSEDLRDMEGAKPVKKLEEGQMLEMIEWGRTSRSMLGITRIRARADDGSIGWATMSDNEGNVNLEPT</sequence>
<dbReference type="Proteomes" id="UP001189429">
    <property type="component" value="Unassembled WGS sequence"/>
</dbReference>